<gene>
    <name evidence="2" type="ORF">PCOR1329_LOCUS69051</name>
</gene>
<feature type="region of interest" description="Disordered" evidence="1">
    <location>
        <begin position="1"/>
        <end position="78"/>
    </location>
</feature>
<feature type="non-terminal residue" evidence="2">
    <location>
        <position position="78"/>
    </location>
</feature>
<proteinExistence type="predicted"/>
<comment type="caution">
    <text evidence="2">The sequence shown here is derived from an EMBL/GenBank/DDBJ whole genome shotgun (WGS) entry which is preliminary data.</text>
</comment>
<evidence type="ECO:0000313" key="3">
    <source>
        <dbReference type="Proteomes" id="UP001189429"/>
    </source>
</evidence>
<sequence>SRRRRRPRGRRRRVAPRRLHGGGMGAPALHAPGRHGGAVHDDVRVDEPVQAAVGRGARGLRPERRQEGTAAVHQPRSL</sequence>
<dbReference type="EMBL" id="CAUYUJ010019046">
    <property type="protein sequence ID" value="CAK0888230.1"/>
    <property type="molecule type" value="Genomic_DNA"/>
</dbReference>
<evidence type="ECO:0000313" key="2">
    <source>
        <dbReference type="EMBL" id="CAK0888230.1"/>
    </source>
</evidence>
<dbReference type="Proteomes" id="UP001189429">
    <property type="component" value="Unassembled WGS sequence"/>
</dbReference>
<accession>A0ABN9WSZ5</accession>
<keyword evidence="3" id="KW-1185">Reference proteome</keyword>
<feature type="compositionally biased region" description="Basic residues" evidence="1">
    <location>
        <begin position="1"/>
        <end position="20"/>
    </location>
</feature>
<feature type="non-terminal residue" evidence="2">
    <location>
        <position position="1"/>
    </location>
</feature>
<protein>
    <submittedName>
        <fullName evidence="2">Uncharacterized protein</fullName>
    </submittedName>
</protein>
<reference evidence="2" key="1">
    <citation type="submission" date="2023-10" db="EMBL/GenBank/DDBJ databases">
        <authorList>
            <person name="Chen Y."/>
            <person name="Shah S."/>
            <person name="Dougan E. K."/>
            <person name="Thang M."/>
            <person name="Chan C."/>
        </authorList>
    </citation>
    <scope>NUCLEOTIDE SEQUENCE [LARGE SCALE GENOMIC DNA]</scope>
</reference>
<feature type="compositionally biased region" description="Basic and acidic residues" evidence="1">
    <location>
        <begin position="38"/>
        <end position="47"/>
    </location>
</feature>
<organism evidence="2 3">
    <name type="scientific">Prorocentrum cordatum</name>
    <dbReference type="NCBI Taxonomy" id="2364126"/>
    <lineage>
        <taxon>Eukaryota</taxon>
        <taxon>Sar</taxon>
        <taxon>Alveolata</taxon>
        <taxon>Dinophyceae</taxon>
        <taxon>Prorocentrales</taxon>
        <taxon>Prorocentraceae</taxon>
        <taxon>Prorocentrum</taxon>
    </lineage>
</organism>
<evidence type="ECO:0000256" key="1">
    <source>
        <dbReference type="SAM" id="MobiDB-lite"/>
    </source>
</evidence>
<name>A0ABN9WSZ5_9DINO</name>